<reference evidence="3 4" key="1">
    <citation type="journal article" date="2017" name="Genome Announc.">
        <title>Genome sequence of the saprophytic ascomycete Epicoccum nigrum ICMP 19927 strain isolated from New Zealand.</title>
        <authorList>
            <person name="Fokin M."/>
            <person name="Fleetwood D."/>
            <person name="Weir B.S."/>
            <person name="Villas-Boas S.G."/>
        </authorList>
    </citation>
    <scope>NUCLEOTIDE SEQUENCE [LARGE SCALE GENOMIC DNA]</scope>
    <source>
        <strain evidence="3 4">ICMP 19927</strain>
    </source>
</reference>
<evidence type="ECO:0000259" key="2">
    <source>
        <dbReference type="PROSITE" id="PS51309"/>
    </source>
</evidence>
<dbReference type="InterPro" id="IPR036053">
    <property type="entry name" value="PABP-dom"/>
</dbReference>
<dbReference type="EMBL" id="KZ107838">
    <property type="protein sequence ID" value="OSS53971.1"/>
    <property type="molecule type" value="Genomic_DNA"/>
</dbReference>
<gene>
    <name evidence="3" type="ORF">B5807_01782</name>
</gene>
<proteinExistence type="predicted"/>
<evidence type="ECO:0000256" key="1">
    <source>
        <dbReference type="SAM" id="MobiDB-lite"/>
    </source>
</evidence>
<evidence type="ECO:0000313" key="3">
    <source>
        <dbReference type="EMBL" id="OSS53971.1"/>
    </source>
</evidence>
<organism evidence="3 4">
    <name type="scientific">Epicoccum nigrum</name>
    <name type="common">Soil fungus</name>
    <name type="synonym">Epicoccum purpurascens</name>
    <dbReference type="NCBI Taxonomy" id="105696"/>
    <lineage>
        <taxon>Eukaryota</taxon>
        <taxon>Fungi</taxon>
        <taxon>Dikarya</taxon>
        <taxon>Ascomycota</taxon>
        <taxon>Pezizomycotina</taxon>
        <taxon>Dothideomycetes</taxon>
        <taxon>Pleosporomycetidae</taxon>
        <taxon>Pleosporales</taxon>
        <taxon>Pleosporineae</taxon>
        <taxon>Didymellaceae</taxon>
        <taxon>Epicoccum</taxon>
    </lineage>
</organism>
<dbReference type="InterPro" id="IPR002004">
    <property type="entry name" value="PABP_HYD_C"/>
</dbReference>
<accession>A0A1Y2MDC6</accession>
<dbReference type="GO" id="GO:0003723">
    <property type="term" value="F:RNA binding"/>
    <property type="evidence" value="ECO:0007669"/>
    <property type="project" value="InterPro"/>
</dbReference>
<dbReference type="SUPFAM" id="SSF63570">
    <property type="entry name" value="PABC (PABP) domain"/>
    <property type="match status" value="1"/>
</dbReference>
<keyword evidence="4" id="KW-1185">Reference proteome</keyword>
<dbReference type="PROSITE" id="PS51309">
    <property type="entry name" value="PABC"/>
    <property type="match status" value="1"/>
</dbReference>
<sequence>MEDIDMDSPTVTGTAGLDIDALFAAPPEEQKQMLLEAILPMVFHLPSGLADKICGMVLEKDINELVQLAFDESDLRAEIEKIAQLYAPNPDEDGRNDKMEINASEGKPPDPRS</sequence>
<dbReference type="SMART" id="SM00517">
    <property type="entry name" value="PolyA"/>
    <property type="match status" value="1"/>
</dbReference>
<dbReference type="Gene3D" id="1.10.1900.10">
    <property type="entry name" value="c-terminal domain of poly(a) binding protein"/>
    <property type="match status" value="1"/>
</dbReference>
<evidence type="ECO:0000313" key="4">
    <source>
        <dbReference type="Proteomes" id="UP000193240"/>
    </source>
</evidence>
<name>A0A1Y2MDC6_EPING</name>
<dbReference type="InParanoid" id="A0A1Y2MDC6"/>
<dbReference type="Pfam" id="PF00658">
    <property type="entry name" value="MLLE"/>
    <property type="match status" value="1"/>
</dbReference>
<feature type="domain" description="PABC" evidence="2">
    <location>
        <begin position="14"/>
        <end position="91"/>
    </location>
</feature>
<protein>
    <recommendedName>
        <fullName evidence="2">PABC domain-containing protein</fullName>
    </recommendedName>
</protein>
<dbReference type="Proteomes" id="UP000193240">
    <property type="component" value="Unassembled WGS sequence"/>
</dbReference>
<feature type="region of interest" description="Disordered" evidence="1">
    <location>
        <begin position="86"/>
        <end position="113"/>
    </location>
</feature>
<dbReference type="AlphaFoldDB" id="A0A1Y2MDC6"/>
<dbReference type="STRING" id="105696.A0A1Y2MDC6"/>